<accession>A0A9Q1BLQ6</accession>
<dbReference type="PANTHER" id="PTHR47331">
    <property type="entry name" value="PHD-TYPE DOMAIN-CONTAINING PROTEIN"/>
    <property type="match status" value="1"/>
</dbReference>
<sequence>MPVQPTEEAVYTYAKSEVASGSAEKQEDILDSHSEIEVTSKVGNSKLNPHAKDWVPKNAEEPVAELIHRGQQQQQQLLEAVHLPRAEMVTFDGDPLQYWLFMRSFEVNVENTSLNDGAKLTRLLQSCKGEASRVIRFGAVMNLVRLQTGLTVIKRKIWE</sequence>
<keyword evidence="2" id="KW-1185">Reference proteome</keyword>
<evidence type="ECO:0000313" key="2">
    <source>
        <dbReference type="Proteomes" id="UP001152320"/>
    </source>
</evidence>
<protein>
    <submittedName>
        <fullName evidence="1">Uncharacterized protein</fullName>
    </submittedName>
</protein>
<name>A0A9Q1BLQ6_HOLLE</name>
<dbReference type="OrthoDB" id="8046937at2759"/>
<dbReference type="EMBL" id="JAIZAY010000014">
    <property type="protein sequence ID" value="KAJ8029043.1"/>
    <property type="molecule type" value="Genomic_DNA"/>
</dbReference>
<dbReference type="Proteomes" id="UP001152320">
    <property type="component" value="Chromosome 14"/>
</dbReference>
<gene>
    <name evidence="1" type="ORF">HOLleu_28337</name>
</gene>
<organism evidence="1 2">
    <name type="scientific">Holothuria leucospilota</name>
    <name type="common">Black long sea cucumber</name>
    <name type="synonym">Mertensiothuria leucospilota</name>
    <dbReference type="NCBI Taxonomy" id="206669"/>
    <lineage>
        <taxon>Eukaryota</taxon>
        <taxon>Metazoa</taxon>
        <taxon>Echinodermata</taxon>
        <taxon>Eleutherozoa</taxon>
        <taxon>Echinozoa</taxon>
        <taxon>Holothuroidea</taxon>
        <taxon>Aspidochirotacea</taxon>
        <taxon>Aspidochirotida</taxon>
        <taxon>Holothuriidae</taxon>
        <taxon>Holothuria</taxon>
    </lineage>
</organism>
<proteinExistence type="predicted"/>
<reference evidence="1" key="1">
    <citation type="submission" date="2021-10" db="EMBL/GenBank/DDBJ databases">
        <title>Tropical sea cucumber genome reveals ecological adaptation and Cuvierian tubules defense mechanism.</title>
        <authorList>
            <person name="Chen T."/>
        </authorList>
    </citation>
    <scope>NUCLEOTIDE SEQUENCE</scope>
    <source>
        <strain evidence="1">Nanhai2018</strain>
        <tissue evidence="1">Muscle</tissue>
    </source>
</reference>
<evidence type="ECO:0000313" key="1">
    <source>
        <dbReference type="EMBL" id="KAJ8029043.1"/>
    </source>
</evidence>
<dbReference type="PANTHER" id="PTHR47331:SF1">
    <property type="entry name" value="GAG-LIKE PROTEIN"/>
    <property type="match status" value="1"/>
</dbReference>
<comment type="caution">
    <text evidence="1">The sequence shown here is derived from an EMBL/GenBank/DDBJ whole genome shotgun (WGS) entry which is preliminary data.</text>
</comment>
<dbReference type="AlphaFoldDB" id="A0A9Q1BLQ6"/>